<dbReference type="GO" id="GO:0006900">
    <property type="term" value="P:vesicle budding from membrane"/>
    <property type="evidence" value="ECO:0007669"/>
    <property type="project" value="TreeGrafter"/>
</dbReference>
<dbReference type="Gene3D" id="6.10.140.1230">
    <property type="match status" value="1"/>
</dbReference>
<dbReference type="GO" id="GO:0005771">
    <property type="term" value="C:multivesicular body"/>
    <property type="evidence" value="ECO:0007669"/>
    <property type="project" value="TreeGrafter"/>
</dbReference>
<protein>
    <recommendedName>
        <fullName evidence="4">SNF7 family protein</fullName>
    </recommendedName>
</protein>
<dbReference type="OrthoDB" id="10250120at2759"/>
<sequence length="511" mass="56859">MSPSALDWLIQHEPSFRKTRLPSLYSDLGVQKNSNPEGFSANVTAWTSALTRLALAGQLPPEQSHFVIQTSDDLLSALSSPIYGQPSGLGYVIDEAVRHGKMIEQKDFMASEKSIYHRSWIPSPWAIMKWGLRQAGIVGSGSYEASSGRLRSGDLVVVPALEELARHVSAIIKERGLHSLTDRITSRESFVRNLNSTLEKTSPMRLSEQDLKLVLRYLSRDKNLLTYDSHTIKFHLPATSSPDPITHEDRSIATLKDLITSLTNQTTLLESRIATLQLTAQNAVKQGNKTSALSVLRSKKLAASTLQARLSTLHQLEQVYTRIEDAVDQVQIISVMESSAGVLKSLNKKIGGVERVDDVLESLRTEMEKVDEVSGVISEPLDGGKAAIGEEEVDEEFEEMERQEKAKREEIAAEATGKRLAELEDLERERKKQQPPEKHQVDTQDHIKTQGQFEDAALEEELSSSADKLKTLDLNMDLDSKLTSRSVEGMEQGQENDPKQISRERIPETAS</sequence>
<dbReference type="VEuPathDB" id="FungiDB:PV10_04497"/>
<dbReference type="Pfam" id="PF03357">
    <property type="entry name" value="Snf7"/>
    <property type="match status" value="1"/>
</dbReference>
<evidence type="ECO:0000313" key="3">
    <source>
        <dbReference type="Proteomes" id="UP000288859"/>
    </source>
</evidence>
<dbReference type="EMBL" id="NAJM01000054">
    <property type="protein sequence ID" value="RVX66890.1"/>
    <property type="molecule type" value="Genomic_DNA"/>
</dbReference>
<feature type="compositionally biased region" description="Basic and acidic residues" evidence="1">
    <location>
        <begin position="427"/>
        <end position="448"/>
    </location>
</feature>
<evidence type="ECO:0000256" key="1">
    <source>
        <dbReference type="SAM" id="MobiDB-lite"/>
    </source>
</evidence>
<dbReference type="GO" id="GO:0032511">
    <property type="term" value="P:late endosome to vacuole transport via multivesicular body sorting pathway"/>
    <property type="evidence" value="ECO:0007669"/>
    <property type="project" value="TreeGrafter"/>
</dbReference>
<dbReference type="GO" id="GO:0009898">
    <property type="term" value="C:cytoplasmic side of plasma membrane"/>
    <property type="evidence" value="ECO:0007669"/>
    <property type="project" value="TreeGrafter"/>
</dbReference>
<feature type="compositionally biased region" description="Basic and acidic residues" evidence="1">
    <location>
        <begin position="496"/>
        <end position="511"/>
    </location>
</feature>
<feature type="region of interest" description="Disordered" evidence="1">
    <location>
        <begin position="427"/>
        <end position="511"/>
    </location>
</feature>
<evidence type="ECO:0008006" key="4">
    <source>
        <dbReference type="Google" id="ProtNLM"/>
    </source>
</evidence>
<feature type="region of interest" description="Disordered" evidence="1">
    <location>
        <begin position="400"/>
        <end position="419"/>
    </location>
</feature>
<comment type="caution">
    <text evidence="2">The sequence shown here is derived from an EMBL/GenBank/DDBJ whole genome shotgun (WGS) entry which is preliminary data.</text>
</comment>
<dbReference type="Proteomes" id="UP000288859">
    <property type="component" value="Unassembled WGS sequence"/>
</dbReference>
<proteinExistence type="predicted"/>
<accession>A0A438MVH9</accession>
<name>A0A438MVH9_EXOME</name>
<dbReference type="PANTHER" id="PTHR22761">
    <property type="entry name" value="CHARGED MULTIVESICULAR BODY PROTEIN"/>
    <property type="match status" value="1"/>
</dbReference>
<dbReference type="InterPro" id="IPR005024">
    <property type="entry name" value="Snf7_fam"/>
</dbReference>
<dbReference type="PANTHER" id="PTHR22761:SF18">
    <property type="entry name" value="SORTING PROTEIN SNF7 FAMILY PROTEIN, PUTATIVE (AFU_ORTHOLOGUE AFUA_2G16692)-RELATED"/>
    <property type="match status" value="1"/>
</dbReference>
<evidence type="ECO:0000313" key="2">
    <source>
        <dbReference type="EMBL" id="RVX66890.1"/>
    </source>
</evidence>
<gene>
    <name evidence="2" type="ORF">B0A52_09014</name>
</gene>
<organism evidence="2 3">
    <name type="scientific">Exophiala mesophila</name>
    <name type="common">Black yeast-like fungus</name>
    <dbReference type="NCBI Taxonomy" id="212818"/>
    <lineage>
        <taxon>Eukaryota</taxon>
        <taxon>Fungi</taxon>
        <taxon>Dikarya</taxon>
        <taxon>Ascomycota</taxon>
        <taxon>Pezizomycotina</taxon>
        <taxon>Eurotiomycetes</taxon>
        <taxon>Chaetothyriomycetidae</taxon>
        <taxon>Chaetothyriales</taxon>
        <taxon>Herpotrichiellaceae</taxon>
        <taxon>Exophiala</taxon>
    </lineage>
</organism>
<dbReference type="AlphaFoldDB" id="A0A438MVH9"/>
<dbReference type="GO" id="GO:0000815">
    <property type="term" value="C:ESCRT III complex"/>
    <property type="evidence" value="ECO:0007669"/>
    <property type="project" value="TreeGrafter"/>
</dbReference>
<reference evidence="2 3" key="1">
    <citation type="submission" date="2017-03" db="EMBL/GenBank/DDBJ databases">
        <title>Genomes of endolithic fungi from Antarctica.</title>
        <authorList>
            <person name="Coleine C."/>
            <person name="Masonjones S."/>
            <person name="Stajich J.E."/>
        </authorList>
    </citation>
    <scope>NUCLEOTIDE SEQUENCE [LARGE SCALE GENOMIC DNA]</scope>
    <source>
        <strain evidence="2 3">CCFEE 6314</strain>
    </source>
</reference>